<dbReference type="Proteomes" id="UP001596514">
    <property type="component" value="Unassembled WGS sequence"/>
</dbReference>
<feature type="region of interest" description="Disordered" evidence="1">
    <location>
        <begin position="304"/>
        <end position="339"/>
    </location>
</feature>
<protein>
    <submittedName>
        <fullName evidence="3">Uncharacterized protein</fullName>
    </submittedName>
</protein>
<proteinExistence type="predicted"/>
<name>A0ABW2T073_9ACTN</name>
<dbReference type="EMBL" id="JBHTEE010000001">
    <property type="protein sequence ID" value="MFC7601973.1"/>
    <property type="molecule type" value="Genomic_DNA"/>
</dbReference>
<reference evidence="4" key="1">
    <citation type="journal article" date="2019" name="Int. J. Syst. Evol. Microbiol.">
        <title>The Global Catalogue of Microorganisms (GCM) 10K type strain sequencing project: providing services to taxonomists for standard genome sequencing and annotation.</title>
        <authorList>
            <consortium name="The Broad Institute Genomics Platform"/>
            <consortium name="The Broad Institute Genome Sequencing Center for Infectious Disease"/>
            <person name="Wu L."/>
            <person name="Ma J."/>
        </authorList>
    </citation>
    <scope>NUCLEOTIDE SEQUENCE [LARGE SCALE GENOMIC DNA]</scope>
    <source>
        <strain evidence="4">JCM 10083</strain>
    </source>
</reference>
<keyword evidence="2" id="KW-0472">Membrane</keyword>
<keyword evidence="2" id="KW-1133">Transmembrane helix</keyword>
<keyword evidence="4" id="KW-1185">Reference proteome</keyword>
<evidence type="ECO:0000313" key="4">
    <source>
        <dbReference type="Proteomes" id="UP001596514"/>
    </source>
</evidence>
<sequence>MPDNGDIDQRFEALTAQIGSRERKRMMKIAEQEWARQPRLRRRRRRRWTAVAVAVLVAAAGGFVVYRPETAEQVRAAVLADFGIDPSADPTAGRSAEPAPVEPAQVSPFDGSPAQKYANGVKGLVMPEPRAIGGLSRKEVAAAIRHAKELLAASHLDRKVLLGGRPNKLIRLLDPEQRAPFVKGLKHPGRKNAYESRAWVASLAPKSAELASETFKVHGKTRLSVFKENGLRGVQVKVNYLFVYAIQRPGRPDTLTRLVVHNIGELDVWRQDGRLRFWVKNWNGGGAAPARCDVDDAYVHPFYPDSPADRKLKTDGPPVDPYSLEDEPSDECRVLKSNT</sequence>
<organism evidence="3 4">
    <name type="scientific">Streptosporangium amethystogenes subsp. fukuiense</name>
    <dbReference type="NCBI Taxonomy" id="698418"/>
    <lineage>
        <taxon>Bacteria</taxon>
        <taxon>Bacillati</taxon>
        <taxon>Actinomycetota</taxon>
        <taxon>Actinomycetes</taxon>
        <taxon>Streptosporangiales</taxon>
        <taxon>Streptosporangiaceae</taxon>
        <taxon>Streptosporangium</taxon>
    </lineage>
</organism>
<keyword evidence="2" id="KW-0812">Transmembrane</keyword>
<feature type="region of interest" description="Disordered" evidence="1">
    <location>
        <begin position="88"/>
        <end position="110"/>
    </location>
</feature>
<evidence type="ECO:0000256" key="2">
    <source>
        <dbReference type="SAM" id="Phobius"/>
    </source>
</evidence>
<evidence type="ECO:0000256" key="1">
    <source>
        <dbReference type="SAM" id="MobiDB-lite"/>
    </source>
</evidence>
<feature type="transmembrane region" description="Helical" evidence="2">
    <location>
        <begin position="48"/>
        <end position="66"/>
    </location>
</feature>
<comment type="caution">
    <text evidence="3">The sequence shown here is derived from an EMBL/GenBank/DDBJ whole genome shotgun (WGS) entry which is preliminary data.</text>
</comment>
<accession>A0ABW2T073</accession>
<dbReference type="RefSeq" id="WP_343963890.1">
    <property type="nucleotide sequence ID" value="NZ_BAAAGK010000021.1"/>
</dbReference>
<evidence type="ECO:0000313" key="3">
    <source>
        <dbReference type="EMBL" id="MFC7601973.1"/>
    </source>
</evidence>
<gene>
    <name evidence="3" type="ORF">ACFQVD_17895</name>
</gene>
<feature type="compositionally biased region" description="Basic and acidic residues" evidence="1">
    <location>
        <begin position="330"/>
        <end position="339"/>
    </location>
</feature>